<gene>
    <name evidence="2" type="ORF">BF93_08155</name>
</gene>
<evidence type="ECO:0008006" key="4">
    <source>
        <dbReference type="Google" id="ProtNLM"/>
    </source>
</evidence>
<feature type="transmembrane region" description="Helical" evidence="1">
    <location>
        <begin position="106"/>
        <end position="124"/>
    </location>
</feature>
<keyword evidence="1" id="KW-1133">Transmembrane helix</keyword>
<sequence>MGSRSQDASTSRARPSLVPAAICWIAAATVYLVAEAVTAAGFAGYSYAANFISDLGVPDVGVMQGRPIDSPRSAVMNAGFIAHGILAAAGAAAAVRARPGVLGRGFLVLAVLHLLGITAVALVPGGPHTMEHGLGAVHTAGAGAAICGGNLATVLAAFRLRRSPAPRAPALVGAGLGVLGLLSAAVLVLHMTTDLIPAAPGGAWERAAVYPIQAAELLAATVILSRSRRAGHLG</sequence>
<evidence type="ECO:0000313" key="3">
    <source>
        <dbReference type="Proteomes" id="UP000023067"/>
    </source>
</evidence>
<feature type="transmembrane region" description="Helical" evidence="1">
    <location>
        <begin position="170"/>
        <end position="188"/>
    </location>
</feature>
<dbReference type="PATRIC" id="fig|396014.3.peg.3133"/>
<protein>
    <recommendedName>
        <fullName evidence="4">DUF998 domain-containing protein</fullName>
    </recommendedName>
</protein>
<dbReference type="RefSeq" id="WP_051487071.1">
    <property type="nucleotide sequence ID" value="NZ_KK070003.1"/>
</dbReference>
<keyword evidence="3" id="KW-1185">Reference proteome</keyword>
<evidence type="ECO:0000313" key="2">
    <source>
        <dbReference type="EMBL" id="EWS80015.1"/>
    </source>
</evidence>
<name>Z9JNR1_9MICO</name>
<dbReference type="EMBL" id="JDYK01000020">
    <property type="protein sequence ID" value="EWS80015.1"/>
    <property type="molecule type" value="Genomic_DNA"/>
</dbReference>
<feature type="transmembrane region" description="Helical" evidence="1">
    <location>
        <begin position="136"/>
        <end position="158"/>
    </location>
</feature>
<feature type="transmembrane region" description="Helical" evidence="1">
    <location>
        <begin position="21"/>
        <end position="45"/>
    </location>
</feature>
<dbReference type="Proteomes" id="UP000023067">
    <property type="component" value="Unassembled WGS sequence"/>
</dbReference>
<organism evidence="2 3">
    <name type="scientific">Brachybacterium phenoliresistens</name>
    <dbReference type="NCBI Taxonomy" id="396014"/>
    <lineage>
        <taxon>Bacteria</taxon>
        <taxon>Bacillati</taxon>
        <taxon>Actinomycetota</taxon>
        <taxon>Actinomycetes</taxon>
        <taxon>Micrococcales</taxon>
        <taxon>Dermabacteraceae</taxon>
        <taxon>Brachybacterium</taxon>
    </lineage>
</organism>
<dbReference type="HOGENOM" id="CLU_080422_1_1_11"/>
<dbReference type="AlphaFoldDB" id="Z9JNR1"/>
<comment type="caution">
    <text evidence="2">The sequence shown here is derived from an EMBL/GenBank/DDBJ whole genome shotgun (WGS) entry which is preliminary data.</text>
</comment>
<dbReference type="STRING" id="396014.BF93_08155"/>
<dbReference type="eggNOG" id="COG3371">
    <property type="taxonomic scope" value="Bacteria"/>
</dbReference>
<keyword evidence="1" id="KW-0812">Transmembrane</keyword>
<keyword evidence="1" id="KW-0472">Membrane</keyword>
<accession>Z9JNR1</accession>
<evidence type="ECO:0000256" key="1">
    <source>
        <dbReference type="SAM" id="Phobius"/>
    </source>
</evidence>
<dbReference type="InterPro" id="IPR009339">
    <property type="entry name" value="DUF998"/>
</dbReference>
<feature type="transmembrane region" description="Helical" evidence="1">
    <location>
        <begin position="74"/>
        <end position="94"/>
    </location>
</feature>
<proteinExistence type="predicted"/>
<reference evidence="2 3" key="1">
    <citation type="submission" date="2014-02" db="EMBL/GenBank/DDBJ databases">
        <title>Genome sequence of Brachybacterium phenoliresistens strain W13A50.</title>
        <authorList>
            <person name="Wang X."/>
        </authorList>
    </citation>
    <scope>NUCLEOTIDE SEQUENCE [LARGE SCALE GENOMIC DNA]</scope>
    <source>
        <strain evidence="2 3">W13A50</strain>
    </source>
</reference>
<feature type="transmembrane region" description="Helical" evidence="1">
    <location>
        <begin position="208"/>
        <end position="225"/>
    </location>
</feature>
<dbReference type="Pfam" id="PF06197">
    <property type="entry name" value="DUF998"/>
    <property type="match status" value="1"/>
</dbReference>